<gene>
    <name evidence="2" type="ORF">Sru01_16980</name>
</gene>
<feature type="compositionally biased region" description="Basic and acidic residues" evidence="1">
    <location>
        <begin position="304"/>
        <end position="329"/>
    </location>
</feature>
<name>A0A919QZ06_9ACTN</name>
<accession>A0A919QZ06</accession>
<evidence type="ECO:0000313" key="3">
    <source>
        <dbReference type="Proteomes" id="UP000655287"/>
    </source>
</evidence>
<organism evidence="2 3">
    <name type="scientific">Sphaerisporangium rufum</name>
    <dbReference type="NCBI Taxonomy" id="1381558"/>
    <lineage>
        <taxon>Bacteria</taxon>
        <taxon>Bacillati</taxon>
        <taxon>Actinomycetota</taxon>
        <taxon>Actinomycetes</taxon>
        <taxon>Streptosporangiales</taxon>
        <taxon>Streptosporangiaceae</taxon>
        <taxon>Sphaerisporangium</taxon>
    </lineage>
</organism>
<dbReference type="EMBL" id="BOOU01000025">
    <property type="protein sequence ID" value="GII76716.1"/>
    <property type="molecule type" value="Genomic_DNA"/>
</dbReference>
<sequence>MDLSAAAGELYGIEPERFVERRKALATEARKAGDAELARRIGALRRPTVSAWAVNRLARSGPGEPAQLAELLDLGAELRAAWESGTGVAALDQRRADLVTRLVRATGALAAAAGRPLREPALREVADTLLAATTDPDVAAEVRAGRLAAPRAHAGFGPAGFLAPDAPPPAAGGGNAGGATATGTTGDGTTGGRTTRSGTTRSGTTGDRTATARRRAAEKEAARRRAEEAARRRAEEEAERRRRRAEEAATAAREAESALVEWEAELATAQGEHDAAVAESERLRRDLAAAVSREESAATRLRVAGRERERAARRAAEARRRAADRHRAP</sequence>
<feature type="compositionally biased region" description="Basic and acidic residues" evidence="1">
    <location>
        <begin position="287"/>
        <end position="297"/>
    </location>
</feature>
<proteinExistence type="predicted"/>
<protein>
    <submittedName>
        <fullName evidence="2">Uncharacterized protein</fullName>
    </submittedName>
</protein>
<evidence type="ECO:0000256" key="1">
    <source>
        <dbReference type="SAM" id="MobiDB-lite"/>
    </source>
</evidence>
<dbReference type="AlphaFoldDB" id="A0A919QZ06"/>
<dbReference type="Proteomes" id="UP000655287">
    <property type="component" value="Unassembled WGS sequence"/>
</dbReference>
<feature type="region of interest" description="Disordered" evidence="1">
    <location>
        <begin position="287"/>
        <end position="329"/>
    </location>
</feature>
<keyword evidence="3" id="KW-1185">Reference proteome</keyword>
<reference evidence="2" key="1">
    <citation type="submission" date="2021-01" db="EMBL/GenBank/DDBJ databases">
        <title>Whole genome shotgun sequence of Sphaerisporangium rufum NBRC 109079.</title>
        <authorList>
            <person name="Komaki H."/>
            <person name="Tamura T."/>
        </authorList>
    </citation>
    <scope>NUCLEOTIDE SEQUENCE</scope>
    <source>
        <strain evidence="2">NBRC 109079</strain>
    </source>
</reference>
<comment type="caution">
    <text evidence="2">The sequence shown here is derived from an EMBL/GenBank/DDBJ whole genome shotgun (WGS) entry which is preliminary data.</text>
</comment>
<evidence type="ECO:0000313" key="2">
    <source>
        <dbReference type="EMBL" id="GII76716.1"/>
    </source>
</evidence>
<feature type="compositionally biased region" description="Basic and acidic residues" evidence="1">
    <location>
        <begin position="215"/>
        <end position="239"/>
    </location>
</feature>
<feature type="region of interest" description="Disordered" evidence="1">
    <location>
        <begin position="161"/>
        <end position="239"/>
    </location>
</feature>
<feature type="compositionally biased region" description="Low complexity" evidence="1">
    <location>
        <begin position="192"/>
        <end position="209"/>
    </location>
</feature>
<dbReference type="RefSeq" id="WP_203983344.1">
    <property type="nucleotide sequence ID" value="NZ_BOOU01000025.1"/>
</dbReference>